<evidence type="ECO:0000256" key="3">
    <source>
        <dbReference type="ARBA" id="ARBA00012891"/>
    </source>
</evidence>
<dbReference type="InterPro" id="IPR003601">
    <property type="entry name" value="Topo_IA_2"/>
</dbReference>
<gene>
    <name evidence="13" type="ORF">H8S07_03585</name>
</gene>
<dbReference type="SMART" id="SM00436">
    <property type="entry name" value="TOP1Bc"/>
    <property type="match status" value="1"/>
</dbReference>
<evidence type="ECO:0000313" key="13">
    <source>
        <dbReference type="EMBL" id="MBC5664368.1"/>
    </source>
</evidence>
<dbReference type="InterPro" id="IPR003602">
    <property type="entry name" value="Topo_IA_DNA-bd_dom"/>
</dbReference>
<evidence type="ECO:0000256" key="5">
    <source>
        <dbReference type="ARBA" id="ARBA00023125"/>
    </source>
</evidence>
<dbReference type="InterPro" id="IPR006171">
    <property type="entry name" value="TOPRIM_dom"/>
</dbReference>
<comment type="caution">
    <text evidence="13">The sequence shown here is derived from an EMBL/GenBank/DDBJ whole genome shotgun (WGS) entry which is preliminary data.</text>
</comment>
<dbReference type="Gene3D" id="1.10.290.10">
    <property type="entry name" value="Topoisomerase I, domain 4"/>
    <property type="match status" value="1"/>
</dbReference>
<sequence>MKALVIAEKPSVAMALASVLGARTRKDGYVEGNGYIVSWCVGHLVGLCDASEYDEKYKKWRYEDLPIVPECWKHKILEGTKKQFGILKKLMRDSKVDEVICATDAGREGELIFRLVYEQAGCRKPMKRLWISSMEEQAIKDGFASLKDGSCYDSLYQSALCRAKADWLVGINASRLFSVLYNQNLKVGRVQTPTLAMIVDRNQKIKEFTKEKYYMAHIKFDDMDAVTEHFQKKEDADKVAADCAERMCEVEKDDVKEKTVRPPKLYDLTTLQREANRMFGYTAQQTLDAVQEMYEQKLVTYPRTDSQYLTDEMGESTETLIQMLLGKMPYAEGLEYQPDVSKVLNSKKVSDHHAIIPTMEVAKADIGKLKERNCKILYLISARVLTATADPYIYESHKCQITCNYHTFYLTAKKTKQEGFKAIENKLKQFFGVKIEKEEPELDIWAGKHYGPCDSFVSEHFTQPPKQYTDVIFCERKEWIGIEERSSA</sequence>
<dbReference type="SMART" id="SM00437">
    <property type="entry name" value="TOP1Ac"/>
    <property type="match status" value="1"/>
</dbReference>
<dbReference type="SMART" id="SM00493">
    <property type="entry name" value="TOPRIM"/>
    <property type="match status" value="1"/>
</dbReference>
<reference evidence="13 14" key="1">
    <citation type="submission" date="2020-08" db="EMBL/GenBank/DDBJ databases">
        <title>Genome public.</title>
        <authorList>
            <person name="Liu C."/>
            <person name="Sun Q."/>
        </authorList>
    </citation>
    <scope>NUCLEOTIDE SEQUENCE [LARGE SCALE GENOMIC DNA]</scope>
    <source>
        <strain evidence="13 14">NSJ-36</strain>
    </source>
</reference>
<feature type="domain" description="Topo IA-type catalytic" evidence="12">
    <location>
        <begin position="152"/>
        <end position="488"/>
    </location>
</feature>
<dbReference type="InterPro" id="IPR013824">
    <property type="entry name" value="Topo_IA_cen_sub1"/>
</dbReference>
<evidence type="ECO:0000256" key="8">
    <source>
        <dbReference type="ARBA" id="ARBA00031985"/>
    </source>
</evidence>
<dbReference type="PROSITE" id="PS50880">
    <property type="entry name" value="TOPRIM"/>
    <property type="match status" value="1"/>
</dbReference>
<evidence type="ECO:0000259" key="12">
    <source>
        <dbReference type="PROSITE" id="PS52039"/>
    </source>
</evidence>
<comment type="catalytic activity">
    <reaction evidence="1">
        <text>ATP-independent breakage of single-stranded DNA, followed by passage and rejoining.</text>
        <dbReference type="EC" id="5.6.2.1"/>
    </reaction>
</comment>
<keyword evidence="6" id="KW-0413">Isomerase</keyword>
<dbReference type="EC" id="5.6.2.1" evidence="3"/>
<organism evidence="13 14">
    <name type="scientific">Dorea hominis</name>
    <dbReference type="NCBI Taxonomy" id="2763040"/>
    <lineage>
        <taxon>Bacteria</taxon>
        <taxon>Bacillati</taxon>
        <taxon>Bacillota</taxon>
        <taxon>Clostridia</taxon>
        <taxon>Lachnospirales</taxon>
        <taxon>Lachnospiraceae</taxon>
        <taxon>Dorea</taxon>
    </lineage>
</organism>
<dbReference type="InterPro" id="IPR013825">
    <property type="entry name" value="Topo_IA_cen_sub2"/>
</dbReference>
<evidence type="ECO:0000256" key="9">
    <source>
        <dbReference type="ARBA" id="ARBA00032235"/>
    </source>
</evidence>
<evidence type="ECO:0000313" key="14">
    <source>
        <dbReference type="Proteomes" id="UP000647235"/>
    </source>
</evidence>
<evidence type="ECO:0000256" key="6">
    <source>
        <dbReference type="ARBA" id="ARBA00023235"/>
    </source>
</evidence>
<keyword evidence="5" id="KW-0238">DNA-binding</keyword>
<dbReference type="RefSeq" id="WP_186855421.1">
    <property type="nucleotide sequence ID" value="NZ_JACOOY010000003.1"/>
</dbReference>
<dbReference type="PROSITE" id="PS52039">
    <property type="entry name" value="TOPO_IA_2"/>
    <property type="match status" value="1"/>
</dbReference>
<dbReference type="PRINTS" id="PR00417">
    <property type="entry name" value="PRTPISMRASEI"/>
</dbReference>
<name>A0ABR7ESN7_9FIRM</name>
<dbReference type="InterPro" id="IPR000380">
    <property type="entry name" value="Topo_IA"/>
</dbReference>
<dbReference type="Gene3D" id="1.10.460.10">
    <property type="entry name" value="Topoisomerase I, domain 2"/>
    <property type="match status" value="1"/>
</dbReference>
<dbReference type="PANTHER" id="PTHR11390:SF21">
    <property type="entry name" value="DNA TOPOISOMERASE 3-ALPHA"/>
    <property type="match status" value="1"/>
</dbReference>
<dbReference type="InterPro" id="IPR034144">
    <property type="entry name" value="TOPRIM_TopoIII"/>
</dbReference>
<dbReference type="PANTHER" id="PTHR11390">
    <property type="entry name" value="PROKARYOTIC DNA TOPOISOMERASE"/>
    <property type="match status" value="1"/>
</dbReference>
<dbReference type="SUPFAM" id="SSF56712">
    <property type="entry name" value="Prokaryotic type I DNA topoisomerase"/>
    <property type="match status" value="1"/>
</dbReference>
<evidence type="ECO:0000259" key="11">
    <source>
        <dbReference type="PROSITE" id="PS50880"/>
    </source>
</evidence>
<dbReference type="Proteomes" id="UP000647235">
    <property type="component" value="Unassembled WGS sequence"/>
</dbReference>
<evidence type="ECO:0000256" key="7">
    <source>
        <dbReference type="ARBA" id="ARBA00030003"/>
    </source>
</evidence>
<feature type="domain" description="Toprim" evidence="11">
    <location>
        <begin position="2"/>
        <end position="135"/>
    </location>
</feature>
<keyword evidence="4" id="KW-0799">Topoisomerase</keyword>
<dbReference type="CDD" id="cd03362">
    <property type="entry name" value="TOPRIM_TopoIA_TopoIII"/>
    <property type="match status" value="1"/>
</dbReference>
<dbReference type="InterPro" id="IPR023405">
    <property type="entry name" value="Topo_IA_core_domain"/>
</dbReference>
<keyword evidence="14" id="KW-1185">Reference proteome</keyword>
<protein>
    <recommendedName>
        <fullName evidence="3">DNA topoisomerase</fullName>
        <ecNumber evidence="3">5.6.2.1</ecNumber>
    </recommendedName>
    <alternativeName>
        <fullName evidence="10">Omega-protein</fullName>
    </alternativeName>
    <alternativeName>
        <fullName evidence="9">Relaxing enzyme</fullName>
    </alternativeName>
    <alternativeName>
        <fullName evidence="7">Swivelase</fullName>
    </alternativeName>
    <alternativeName>
        <fullName evidence="8">Untwisting enzyme</fullName>
    </alternativeName>
</protein>
<dbReference type="Pfam" id="PF01131">
    <property type="entry name" value="Topoisom_bac"/>
    <property type="match status" value="1"/>
</dbReference>
<accession>A0ABR7ESN7</accession>
<evidence type="ECO:0000256" key="1">
    <source>
        <dbReference type="ARBA" id="ARBA00000213"/>
    </source>
</evidence>
<proteinExistence type="inferred from homology"/>
<dbReference type="Gene3D" id="2.70.20.10">
    <property type="entry name" value="Topoisomerase I, domain 3"/>
    <property type="match status" value="1"/>
</dbReference>
<dbReference type="InterPro" id="IPR013826">
    <property type="entry name" value="Topo_IA_cen_sub3"/>
</dbReference>
<dbReference type="EMBL" id="JACOOY010000003">
    <property type="protein sequence ID" value="MBC5664368.1"/>
    <property type="molecule type" value="Genomic_DNA"/>
</dbReference>
<evidence type="ECO:0000256" key="10">
    <source>
        <dbReference type="ARBA" id="ARBA00032877"/>
    </source>
</evidence>
<comment type="similarity">
    <text evidence="2">Belongs to the type IA topoisomerase family.</text>
</comment>
<dbReference type="Pfam" id="PF01751">
    <property type="entry name" value="Toprim"/>
    <property type="match status" value="1"/>
</dbReference>
<dbReference type="Gene3D" id="3.40.50.140">
    <property type="match status" value="1"/>
</dbReference>
<evidence type="ECO:0000256" key="4">
    <source>
        <dbReference type="ARBA" id="ARBA00023029"/>
    </source>
</evidence>
<dbReference type="InterPro" id="IPR013497">
    <property type="entry name" value="Topo_IA_cen"/>
</dbReference>
<evidence type="ECO:0000256" key="2">
    <source>
        <dbReference type="ARBA" id="ARBA00009446"/>
    </source>
</evidence>